<organism evidence="1 2">
    <name type="scientific">Lactococcus cremoris subsp. cremoris TIFN6</name>
    <dbReference type="NCBI Taxonomy" id="1234876"/>
    <lineage>
        <taxon>Bacteria</taxon>
        <taxon>Bacillati</taxon>
        <taxon>Bacillota</taxon>
        <taxon>Bacilli</taxon>
        <taxon>Lactobacillales</taxon>
        <taxon>Streptococcaceae</taxon>
        <taxon>Lactococcus</taxon>
        <taxon>Lactococcus cremoris subsp. cremoris</taxon>
    </lineage>
</organism>
<evidence type="ECO:0000313" key="2">
    <source>
        <dbReference type="Proteomes" id="UP000015854"/>
    </source>
</evidence>
<dbReference type="Proteomes" id="UP000015854">
    <property type="component" value="Unassembled WGS sequence"/>
</dbReference>
<dbReference type="EMBL" id="ATBB01000051">
    <property type="protein sequence ID" value="EQC58066.1"/>
    <property type="molecule type" value="Genomic_DNA"/>
</dbReference>
<reference evidence="1 2" key="1">
    <citation type="journal article" date="2013" name="ISME J.">
        <title>Multifactorial diversity sustains microbial community stability.</title>
        <authorList>
            <person name="Erkus O."/>
            <person name="de Jager V.C."/>
            <person name="Spus M."/>
            <person name="van Alen-Boerrigter I.J."/>
            <person name="van Rijswijck I.M."/>
            <person name="Hazelwood L."/>
            <person name="Janssen P.W."/>
            <person name="van Hijum S.A."/>
            <person name="Kleerebezem M."/>
            <person name="Smid E.J."/>
        </authorList>
    </citation>
    <scope>NUCLEOTIDE SEQUENCE [LARGE SCALE GENOMIC DNA]</scope>
    <source>
        <strain evidence="1 2">TIFN6</strain>
    </source>
</reference>
<dbReference type="AlphaFoldDB" id="T0SIA0"/>
<dbReference type="PATRIC" id="fig|1234876.3.peg.297"/>
<accession>T0SIA0</accession>
<comment type="caution">
    <text evidence="1">The sequence shown here is derived from an EMBL/GenBank/DDBJ whole genome shotgun (WGS) entry which is preliminary data.</text>
</comment>
<proteinExistence type="predicted"/>
<gene>
    <name evidence="1" type="ORF">LLT6_10945</name>
</gene>
<name>T0SIA0_LACLC</name>
<sequence>MWIDIAEVLQVDLQEIITDINYYLSIMNEISENSTEKKTKLKMKKLMTHFFKNCSLLLIKIRHLN</sequence>
<evidence type="ECO:0000313" key="1">
    <source>
        <dbReference type="EMBL" id="EQC58066.1"/>
    </source>
</evidence>
<protein>
    <submittedName>
        <fullName evidence="1">Uncharacterized protein</fullName>
    </submittedName>
</protein>